<reference evidence="4" key="1">
    <citation type="submission" date="2016-10" db="EMBL/GenBank/DDBJ databases">
        <authorList>
            <person name="Varghese N."/>
            <person name="Submissions S."/>
        </authorList>
    </citation>
    <scope>NUCLEOTIDE SEQUENCE [LARGE SCALE GENOMIC DNA]</scope>
    <source>
        <strain evidence="4">CGMCC 1.8711</strain>
    </source>
</reference>
<dbReference type="Pfam" id="PF01336">
    <property type="entry name" value="tRNA_anti-codon"/>
    <property type="match status" value="1"/>
</dbReference>
<dbReference type="Pfam" id="PF01368">
    <property type="entry name" value="DHH"/>
    <property type="match status" value="1"/>
</dbReference>
<dbReference type="Pfam" id="PF00575">
    <property type="entry name" value="S1"/>
    <property type="match status" value="1"/>
</dbReference>
<name>A0A1I6GTY2_9EURY</name>
<dbReference type="EMBL" id="FOYS01000002">
    <property type="protein sequence ID" value="SFR45586.1"/>
    <property type="molecule type" value="Genomic_DNA"/>
</dbReference>
<dbReference type="Proteomes" id="UP000243250">
    <property type="component" value="Unassembled WGS sequence"/>
</dbReference>
<evidence type="ECO:0000313" key="3">
    <source>
        <dbReference type="EMBL" id="SFR45586.1"/>
    </source>
</evidence>
<dbReference type="GO" id="GO:0004527">
    <property type="term" value="F:exonuclease activity"/>
    <property type="evidence" value="ECO:0007669"/>
    <property type="project" value="UniProtKB-KW"/>
</dbReference>
<dbReference type="SUPFAM" id="SSF50249">
    <property type="entry name" value="Nucleic acid-binding proteins"/>
    <property type="match status" value="2"/>
</dbReference>
<evidence type="ECO:0000256" key="1">
    <source>
        <dbReference type="SAM" id="MobiDB-lite"/>
    </source>
</evidence>
<evidence type="ECO:0000313" key="4">
    <source>
        <dbReference type="Proteomes" id="UP000243250"/>
    </source>
</evidence>
<dbReference type="SMART" id="SM00316">
    <property type="entry name" value="S1"/>
    <property type="match status" value="1"/>
</dbReference>
<keyword evidence="3" id="KW-0540">Nuclease</keyword>
<dbReference type="InterPro" id="IPR001667">
    <property type="entry name" value="DDH_dom"/>
</dbReference>
<dbReference type="PROSITE" id="PS50126">
    <property type="entry name" value="S1"/>
    <property type="match status" value="1"/>
</dbReference>
<dbReference type="InterPro" id="IPR012340">
    <property type="entry name" value="NA-bd_OB-fold"/>
</dbReference>
<dbReference type="GO" id="GO:0003676">
    <property type="term" value="F:nucleic acid binding"/>
    <property type="evidence" value="ECO:0007669"/>
    <property type="project" value="InterPro"/>
</dbReference>
<dbReference type="InterPro" id="IPR038763">
    <property type="entry name" value="DHH_sf"/>
</dbReference>
<dbReference type="CDD" id="cd04487">
    <property type="entry name" value="RecJ_OBF2_like"/>
    <property type="match status" value="1"/>
</dbReference>
<feature type="region of interest" description="Disordered" evidence="1">
    <location>
        <begin position="1"/>
        <end position="23"/>
    </location>
</feature>
<gene>
    <name evidence="3" type="ORF">SAMN04488124_1521</name>
</gene>
<dbReference type="CDD" id="cd04473">
    <property type="entry name" value="S1_RecJ_like"/>
    <property type="match status" value="1"/>
</dbReference>
<dbReference type="STRING" id="555875.SAMN04488124_1521"/>
<organism evidence="3 4">
    <name type="scientific">Halogeometricum limi</name>
    <dbReference type="NCBI Taxonomy" id="555875"/>
    <lineage>
        <taxon>Archaea</taxon>
        <taxon>Methanobacteriati</taxon>
        <taxon>Methanobacteriota</taxon>
        <taxon>Stenosarchaea group</taxon>
        <taxon>Halobacteria</taxon>
        <taxon>Halobacteriales</taxon>
        <taxon>Haloferacaceae</taxon>
        <taxon>Halogeometricum</taxon>
    </lineage>
</organism>
<dbReference type="Gene3D" id="3.90.1640.30">
    <property type="match status" value="1"/>
</dbReference>
<dbReference type="RefSeq" id="WP_089878707.1">
    <property type="nucleotide sequence ID" value="NZ_FOYS01000002.1"/>
</dbReference>
<feature type="domain" description="S1 motif" evidence="2">
    <location>
        <begin position="40"/>
        <end position="100"/>
    </location>
</feature>
<evidence type="ECO:0000259" key="2">
    <source>
        <dbReference type="PROSITE" id="PS50126"/>
    </source>
</evidence>
<accession>A0A1I6GTY2</accession>
<dbReference type="SUPFAM" id="SSF64182">
    <property type="entry name" value="DHH phosphoesterases"/>
    <property type="match status" value="1"/>
</dbReference>
<dbReference type="InterPro" id="IPR003029">
    <property type="entry name" value="S1_domain"/>
</dbReference>
<dbReference type="Gene3D" id="2.40.50.140">
    <property type="entry name" value="Nucleic acid-binding proteins"/>
    <property type="match status" value="1"/>
</dbReference>
<keyword evidence="3" id="KW-0378">Hydrolase</keyword>
<dbReference type="AlphaFoldDB" id="A0A1I6GTY2"/>
<keyword evidence="3" id="KW-0269">Exonuclease</keyword>
<dbReference type="InterPro" id="IPR004365">
    <property type="entry name" value="NA-bd_OB_tRNA"/>
</dbReference>
<dbReference type="OrthoDB" id="5596at2157"/>
<proteinExistence type="predicted"/>
<sequence>MTVENAGDSGGESGSNSDADSRPVVYDLAPNCTLEDTEVGAHYHAVVNGVVEYGVFVDVSDEVSGLVHESNLDRTYEVGDRLVVTLEEVRENGDVAFDTANFDDYQTKTVDYEPDITPIADLEAGSDVFVEGVVAQIKQTGGPTVFRISDDTGIVSAAAFEEAGVRAHPEVELDDVVRVSGTTESHEGALQLEVGSMTRLDDEAAAETRQRLASALDERAEPNDVDPLVEWSAFEKLRDDLRDVARLLRRTVLEGRPIRVRHHADGDGMCASVPVQLALENFISEVHDDDDAPRHLIKRLPSKAPFYEMEDVTRDLNFALEGRSRHGQRLPLLLMLDNGSTEEDVPAYENLAHYDVPIAVVDHHHPDPEAVEPLLDAHVNPYLYDEDYRITTGMMCVELARMIDPSVTDDLKHVPAVAGLSDRSKAEAMDDFVELAESQGYDRENLLDIGEALDYAAHWLRYSDGQSVVNDVLNVGCDDESRHEELVEFLATRAERDVARQLDAAESHVESETLSSGAHLYTIDLDEWAHRFTYPAPGKTTGKLHDQKVQEMQEPVITIGYGPDFAVLRSDGVRLDIPQMVAELNEEVVGGGVSGGGHLVVGSIKFVKGMRGEVIDSLVEKMADAELDAELSSQGVDAEL</sequence>
<keyword evidence="4" id="KW-1185">Reference proteome</keyword>
<protein>
    <submittedName>
        <fullName evidence="3">RecJ-like exonuclease</fullName>
    </submittedName>
</protein>
<dbReference type="Gene3D" id="2.40.50.1010">
    <property type="match status" value="1"/>
</dbReference>